<accession>A0A2A9N6X5</accession>
<dbReference type="EMBL" id="KZ302260">
    <property type="protein sequence ID" value="PFH45965.1"/>
    <property type="molecule type" value="Genomic_DNA"/>
</dbReference>
<keyword evidence="2" id="KW-0813">Transport</keyword>
<keyword evidence="6 8" id="KW-0472">Membrane</keyword>
<keyword evidence="10" id="KW-1185">Reference proteome</keyword>
<evidence type="ECO:0008006" key="11">
    <source>
        <dbReference type="Google" id="ProtNLM"/>
    </source>
</evidence>
<dbReference type="GO" id="GO:1990573">
    <property type="term" value="P:potassium ion import across plasma membrane"/>
    <property type="evidence" value="ECO:0007669"/>
    <property type="project" value="TreeGrafter"/>
</dbReference>
<dbReference type="InterPro" id="IPR003445">
    <property type="entry name" value="Cat_transpt"/>
</dbReference>
<comment type="subcellular location">
    <subcellularLocation>
        <location evidence="1">Membrane</location>
        <topology evidence="1">Multi-pass membrane protein</topology>
    </subcellularLocation>
</comment>
<feature type="transmembrane region" description="Helical" evidence="8">
    <location>
        <begin position="134"/>
        <end position="153"/>
    </location>
</feature>
<dbReference type="InterPro" id="IPR051143">
    <property type="entry name" value="TrkH_K-transport"/>
</dbReference>
<organism evidence="9 10">
    <name type="scientific">Amanita thiersii Skay4041</name>
    <dbReference type="NCBI Taxonomy" id="703135"/>
    <lineage>
        <taxon>Eukaryota</taxon>
        <taxon>Fungi</taxon>
        <taxon>Dikarya</taxon>
        <taxon>Basidiomycota</taxon>
        <taxon>Agaricomycotina</taxon>
        <taxon>Agaricomycetes</taxon>
        <taxon>Agaricomycetidae</taxon>
        <taxon>Agaricales</taxon>
        <taxon>Pluteineae</taxon>
        <taxon>Amanitaceae</taxon>
        <taxon>Amanita</taxon>
    </lineage>
</organism>
<feature type="transmembrane region" description="Helical" evidence="8">
    <location>
        <begin position="600"/>
        <end position="619"/>
    </location>
</feature>
<evidence type="ECO:0000256" key="7">
    <source>
        <dbReference type="SAM" id="MobiDB-lite"/>
    </source>
</evidence>
<evidence type="ECO:0000313" key="9">
    <source>
        <dbReference type="EMBL" id="PFH45965.1"/>
    </source>
</evidence>
<gene>
    <name evidence="9" type="ORF">AMATHDRAFT_8427</name>
</gene>
<name>A0A2A9N6X5_9AGAR</name>
<feature type="transmembrane region" description="Helical" evidence="8">
    <location>
        <begin position="475"/>
        <end position="501"/>
    </location>
</feature>
<keyword evidence="5" id="KW-0406">Ion transport</keyword>
<feature type="transmembrane region" description="Helical" evidence="8">
    <location>
        <begin position="107"/>
        <end position="128"/>
    </location>
</feature>
<feature type="transmembrane region" description="Helical" evidence="8">
    <location>
        <begin position="669"/>
        <end position="686"/>
    </location>
</feature>
<sequence length="802" mass="90615">MAANGDLESGTNHPSISRHPAGSTPDLGHDYAYVDNGTSTPGSKLNSDPPPSLLTRLLDWTTHALNYAIEEINFFRIHLFAFVIIPLIASIIFYASNGRFHVKYVDALFLCYSAMTVTGLTTVNMSTVTAWQQVMLYLLMVLGNVTTVSWLMVLARKHFFQRKCEYIVQRRPPHRSRTAFIDWLTSNQHAIAENIEHDPPKPSITIHHSPLSNNTENRNDHVPPEEETGLIAVDGCTFTSSPRGMGASLPPIDEDSPMADYGFTTATSPVSHRLQFVMPPREGVPNPISRRNMTILSHRDTKFHSGIPNSPTSQKYRDFGGLPGPLELANKALRRAVPSVHKTLQRKMTVSYMQTLKADDTPWLKFDGLVVGRNSDFHTEELSDEELEKIGGQEYRALRFLSYLIPVYFVVVQLVAFLIFGPWISVTKTYDEVFQAQPRLVNKTWFSVFQVMSAYTGGGISLVDQGMVPFQRAYIMIFPLMFAILAGNHAMPIFLRLFIWIGTALAQKTSDLYDTLSFLMDHPRRCYTYMFPSHQTWFLVICLVLFSIIEWVAFEVFNIGLEVYESIPVGVRTVAGLFQGIAARASGFSIVPVASFAPSIQFLYVVMMYIAVYPIAMSIRSTNVYEERSLGVYQEPTEEESAEEPENLGLLGRRERIGRYLSWHLRRQMSIDIWWLVWGILLVAIIERNNLLDENKKWFDMFRIVFELVSAFGGIGFSLGVPYDNFSFSGAMRPLSRLVIIVLMVRGRHRGLPVAVDRAVLLPHELVTRSSRNKKSEVAPVSTQPQPCSDEQGLDLLRMTSI</sequence>
<protein>
    <recommendedName>
        <fullName evidence="11">Potassium transport protein</fullName>
    </recommendedName>
</protein>
<evidence type="ECO:0000256" key="8">
    <source>
        <dbReference type="SAM" id="Phobius"/>
    </source>
</evidence>
<reference evidence="9 10" key="1">
    <citation type="submission" date="2014-02" db="EMBL/GenBank/DDBJ databases">
        <title>Transposable element dynamics among asymbiotic and ectomycorrhizal Amanita fungi.</title>
        <authorList>
            <consortium name="DOE Joint Genome Institute"/>
            <person name="Hess J."/>
            <person name="Skrede I."/>
            <person name="Wolfe B."/>
            <person name="LaButti K."/>
            <person name="Ohm R.A."/>
            <person name="Grigoriev I.V."/>
            <person name="Pringle A."/>
        </authorList>
    </citation>
    <scope>NUCLEOTIDE SEQUENCE [LARGE SCALE GENOMIC DNA]</scope>
    <source>
        <strain evidence="9 10">SKay4041</strain>
    </source>
</reference>
<evidence type="ECO:0000256" key="5">
    <source>
        <dbReference type="ARBA" id="ARBA00023065"/>
    </source>
</evidence>
<evidence type="ECO:0000313" key="10">
    <source>
        <dbReference type="Proteomes" id="UP000242287"/>
    </source>
</evidence>
<dbReference type="AlphaFoldDB" id="A0A2A9N6X5"/>
<dbReference type="Pfam" id="PF02386">
    <property type="entry name" value="TrkH"/>
    <property type="match status" value="1"/>
</dbReference>
<dbReference type="PANTHER" id="PTHR31064">
    <property type="entry name" value="POTASSIUM TRANSPORT PROTEIN DDB_G0292412-RELATED"/>
    <property type="match status" value="1"/>
</dbReference>
<dbReference type="STRING" id="703135.A0A2A9N6X5"/>
<feature type="transmembrane region" description="Helical" evidence="8">
    <location>
        <begin position="537"/>
        <end position="557"/>
    </location>
</feature>
<proteinExistence type="predicted"/>
<dbReference type="GO" id="GO:0005886">
    <property type="term" value="C:plasma membrane"/>
    <property type="evidence" value="ECO:0007669"/>
    <property type="project" value="TreeGrafter"/>
</dbReference>
<dbReference type="PANTHER" id="PTHR31064:SF30">
    <property type="entry name" value="HIGH-AFFINITY POTASSIUM TRANSPORT PROTEIN-RELATED"/>
    <property type="match status" value="1"/>
</dbReference>
<evidence type="ECO:0000256" key="4">
    <source>
        <dbReference type="ARBA" id="ARBA00022989"/>
    </source>
</evidence>
<dbReference type="GO" id="GO:0140107">
    <property type="term" value="F:high-affinity potassium ion transmembrane transporter activity"/>
    <property type="evidence" value="ECO:0007669"/>
    <property type="project" value="TreeGrafter"/>
</dbReference>
<feature type="transmembrane region" description="Helical" evidence="8">
    <location>
        <begin position="75"/>
        <end position="95"/>
    </location>
</feature>
<dbReference type="OrthoDB" id="9999863at2759"/>
<feature type="transmembrane region" description="Helical" evidence="8">
    <location>
        <begin position="400"/>
        <end position="424"/>
    </location>
</feature>
<feature type="region of interest" description="Disordered" evidence="7">
    <location>
        <begin position="1"/>
        <end position="20"/>
    </location>
</feature>
<evidence type="ECO:0000256" key="1">
    <source>
        <dbReference type="ARBA" id="ARBA00004141"/>
    </source>
</evidence>
<evidence type="ECO:0000256" key="6">
    <source>
        <dbReference type="ARBA" id="ARBA00023136"/>
    </source>
</evidence>
<keyword evidence="3 8" id="KW-0812">Transmembrane</keyword>
<feature type="transmembrane region" description="Helical" evidence="8">
    <location>
        <begin position="701"/>
        <end position="723"/>
    </location>
</feature>
<keyword evidence="4 8" id="KW-1133">Transmembrane helix</keyword>
<evidence type="ECO:0000256" key="3">
    <source>
        <dbReference type="ARBA" id="ARBA00022692"/>
    </source>
</evidence>
<dbReference type="Proteomes" id="UP000242287">
    <property type="component" value="Unassembled WGS sequence"/>
</dbReference>
<dbReference type="GO" id="GO:0030007">
    <property type="term" value="P:intracellular potassium ion homeostasis"/>
    <property type="evidence" value="ECO:0007669"/>
    <property type="project" value="TreeGrafter"/>
</dbReference>
<evidence type="ECO:0000256" key="2">
    <source>
        <dbReference type="ARBA" id="ARBA00022448"/>
    </source>
</evidence>